<dbReference type="GO" id="GO:0030427">
    <property type="term" value="C:site of polarized growth"/>
    <property type="evidence" value="ECO:0007669"/>
    <property type="project" value="TreeGrafter"/>
</dbReference>
<dbReference type="OrthoDB" id="2690272at2759"/>
<dbReference type="HOGENOM" id="CLU_1526155_0_0_1"/>
<keyword evidence="2" id="KW-1185">Reference proteome</keyword>
<dbReference type="InterPro" id="IPR039867">
    <property type="entry name" value="Furry/Tao3/Mor2"/>
</dbReference>
<evidence type="ECO:0000313" key="2">
    <source>
        <dbReference type="Proteomes" id="UP000054485"/>
    </source>
</evidence>
<reference evidence="2" key="2">
    <citation type="submission" date="2015-01" db="EMBL/GenBank/DDBJ databases">
        <title>Evolutionary Origins and Diversification of the Mycorrhizal Mutualists.</title>
        <authorList>
            <consortium name="DOE Joint Genome Institute"/>
            <consortium name="Mycorrhizal Genomics Consortium"/>
            <person name="Kohler A."/>
            <person name="Kuo A."/>
            <person name="Nagy L.G."/>
            <person name="Floudas D."/>
            <person name="Copeland A."/>
            <person name="Barry K.W."/>
            <person name="Cichocki N."/>
            <person name="Veneault-Fourrey C."/>
            <person name="LaButti K."/>
            <person name="Lindquist E.A."/>
            <person name="Lipzen A."/>
            <person name="Lundell T."/>
            <person name="Morin E."/>
            <person name="Murat C."/>
            <person name="Riley R."/>
            <person name="Ohm R."/>
            <person name="Sun H."/>
            <person name="Tunlid A."/>
            <person name="Henrissat B."/>
            <person name="Grigoriev I.V."/>
            <person name="Hibbett D.S."/>
            <person name="Martin F."/>
        </authorList>
    </citation>
    <scope>NUCLEOTIDE SEQUENCE [LARGE SCALE GENOMIC DNA]</scope>
    <source>
        <strain evidence="2">UH-Slu-Lm8-n1</strain>
    </source>
</reference>
<evidence type="ECO:0000313" key="1">
    <source>
        <dbReference type="EMBL" id="KIK31582.1"/>
    </source>
</evidence>
<reference evidence="1 2" key="1">
    <citation type="submission" date="2014-04" db="EMBL/GenBank/DDBJ databases">
        <authorList>
            <consortium name="DOE Joint Genome Institute"/>
            <person name="Kuo A."/>
            <person name="Ruytinx J."/>
            <person name="Rineau F."/>
            <person name="Colpaert J."/>
            <person name="Kohler A."/>
            <person name="Nagy L.G."/>
            <person name="Floudas D."/>
            <person name="Copeland A."/>
            <person name="Barry K.W."/>
            <person name="Cichocki N."/>
            <person name="Veneault-Fourrey C."/>
            <person name="LaButti K."/>
            <person name="Lindquist E.A."/>
            <person name="Lipzen A."/>
            <person name="Lundell T."/>
            <person name="Morin E."/>
            <person name="Murat C."/>
            <person name="Sun H."/>
            <person name="Tunlid A."/>
            <person name="Henrissat B."/>
            <person name="Grigoriev I.V."/>
            <person name="Hibbett D.S."/>
            <person name="Martin F."/>
            <person name="Nordberg H.P."/>
            <person name="Cantor M.N."/>
            <person name="Hua S.X."/>
        </authorList>
    </citation>
    <scope>NUCLEOTIDE SEQUENCE [LARGE SCALE GENOMIC DNA]</scope>
    <source>
        <strain evidence="1 2">UH-Slu-Lm8-n1</strain>
    </source>
</reference>
<dbReference type="EMBL" id="KN836852">
    <property type="protein sequence ID" value="KIK31582.1"/>
    <property type="molecule type" value="Genomic_DNA"/>
</dbReference>
<dbReference type="GO" id="GO:0005938">
    <property type="term" value="C:cell cortex"/>
    <property type="evidence" value="ECO:0007669"/>
    <property type="project" value="TreeGrafter"/>
</dbReference>
<name>A0A0D0ABH6_9AGAM</name>
<dbReference type="Proteomes" id="UP000054485">
    <property type="component" value="Unassembled WGS sequence"/>
</dbReference>
<dbReference type="PANTHER" id="PTHR12295">
    <property type="entry name" value="FURRY-RELATED"/>
    <property type="match status" value="1"/>
</dbReference>
<gene>
    <name evidence="1" type="ORF">CY34DRAFT_19777</name>
</gene>
<dbReference type="STRING" id="930992.A0A0D0ABH6"/>
<dbReference type="PANTHER" id="PTHR12295:SF30">
    <property type="entry name" value="PROTEIN FURRY"/>
    <property type="match status" value="1"/>
</dbReference>
<organism evidence="1 2">
    <name type="scientific">Suillus luteus UH-Slu-Lm8-n1</name>
    <dbReference type="NCBI Taxonomy" id="930992"/>
    <lineage>
        <taxon>Eukaryota</taxon>
        <taxon>Fungi</taxon>
        <taxon>Dikarya</taxon>
        <taxon>Basidiomycota</taxon>
        <taxon>Agaricomycotina</taxon>
        <taxon>Agaricomycetes</taxon>
        <taxon>Agaricomycetidae</taxon>
        <taxon>Boletales</taxon>
        <taxon>Suillineae</taxon>
        <taxon>Suillaceae</taxon>
        <taxon>Suillus</taxon>
    </lineage>
</organism>
<dbReference type="AlphaFoldDB" id="A0A0D0ABH6"/>
<dbReference type="InParanoid" id="A0A0D0ABH6"/>
<sequence>MGLPITEEDDKVPPGLKMPSDHALHAVFIRFATLAEAKVHVFLRETLDHGPLLSNIMIPLLDPKFDELFGKNSLKHPKPVIDSIMSWRRSHNENVSADIPKHNASQSPLWMRGARVQEPSTLLNERKSLASIYIMRRALIAVLSKDALGDTMGLFLGGNNVWSVQETGREASYPVS</sequence>
<proteinExistence type="predicted"/>
<protein>
    <submittedName>
        <fullName evidence="1">Uncharacterized protein</fullName>
    </submittedName>
</protein>
<accession>A0A0D0ABH6</accession>
<dbReference type="GO" id="GO:0000902">
    <property type="term" value="P:cell morphogenesis"/>
    <property type="evidence" value="ECO:0007669"/>
    <property type="project" value="InterPro"/>
</dbReference>